<dbReference type="EMBL" id="JAQIZT010000002">
    <property type="protein sequence ID" value="KAJ7008763.1"/>
    <property type="molecule type" value="Genomic_DNA"/>
</dbReference>
<sequence>METNLTNVSNAVVGASKFNEPDSFVVQVHYLNELT</sequence>
<dbReference type="AlphaFoldDB" id="A0AAD6RH30"/>
<reference evidence="1" key="1">
    <citation type="journal article" date="2023" name="Mol. Ecol. Resour.">
        <title>Chromosome-level genome assembly of a triploid poplar Populus alba 'Berolinensis'.</title>
        <authorList>
            <person name="Chen S."/>
            <person name="Yu Y."/>
            <person name="Wang X."/>
            <person name="Wang S."/>
            <person name="Zhang T."/>
            <person name="Zhou Y."/>
            <person name="He R."/>
            <person name="Meng N."/>
            <person name="Wang Y."/>
            <person name="Liu W."/>
            <person name="Liu Z."/>
            <person name="Liu J."/>
            <person name="Guo Q."/>
            <person name="Huang H."/>
            <person name="Sederoff R.R."/>
            <person name="Wang G."/>
            <person name="Qu G."/>
            <person name="Chen S."/>
        </authorList>
    </citation>
    <scope>NUCLEOTIDE SEQUENCE</scope>
    <source>
        <strain evidence="1">SC-2020</strain>
    </source>
</reference>
<proteinExistence type="predicted"/>
<evidence type="ECO:0000313" key="1">
    <source>
        <dbReference type="EMBL" id="KAJ7008763.1"/>
    </source>
</evidence>
<comment type="caution">
    <text evidence="1">The sequence shown here is derived from an EMBL/GenBank/DDBJ whole genome shotgun (WGS) entry which is preliminary data.</text>
</comment>
<dbReference type="Proteomes" id="UP001164929">
    <property type="component" value="Chromosome 2"/>
</dbReference>
<keyword evidence="2" id="KW-1185">Reference proteome</keyword>
<accession>A0AAD6RH30</accession>
<gene>
    <name evidence="1" type="ORF">NC653_007430</name>
</gene>
<evidence type="ECO:0000313" key="2">
    <source>
        <dbReference type="Proteomes" id="UP001164929"/>
    </source>
</evidence>
<name>A0AAD6RH30_9ROSI</name>
<organism evidence="1 2">
    <name type="scientific">Populus alba x Populus x berolinensis</name>
    <dbReference type="NCBI Taxonomy" id="444605"/>
    <lineage>
        <taxon>Eukaryota</taxon>
        <taxon>Viridiplantae</taxon>
        <taxon>Streptophyta</taxon>
        <taxon>Embryophyta</taxon>
        <taxon>Tracheophyta</taxon>
        <taxon>Spermatophyta</taxon>
        <taxon>Magnoliopsida</taxon>
        <taxon>eudicotyledons</taxon>
        <taxon>Gunneridae</taxon>
        <taxon>Pentapetalae</taxon>
        <taxon>rosids</taxon>
        <taxon>fabids</taxon>
        <taxon>Malpighiales</taxon>
        <taxon>Salicaceae</taxon>
        <taxon>Saliceae</taxon>
        <taxon>Populus</taxon>
    </lineage>
</organism>
<protein>
    <submittedName>
        <fullName evidence="1">Uncharacterized protein</fullName>
    </submittedName>
</protein>